<dbReference type="SMART" id="SM00073">
    <property type="entry name" value="HPT"/>
    <property type="match status" value="1"/>
</dbReference>
<evidence type="ECO:0000256" key="1">
    <source>
        <dbReference type="ARBA" id="ARBA00023012"/>
    </source>
</evidence>
<name>A0A6B2NMD3_9RHOB</name>
<dbReference type="CDD" id="cd00088">
    <property type="entry name" value="HPT"/>
    <property type="match status" value="1"/>
</dbReference>
<dbReference type="InterPro" id="IPR008207">
    <property type="entry name" value="Sig_transdc_His_kin_Hpt_dom"/>
</dbReference>
<dbReference type="Pfam" id="PF01627">
    <property type="entry name" value="Hpt"/>
    <property type="match status" value="1"/>
</dbReference>
<organism evidence="4">
    <name type="scientific">Ruegeria sp. PrR005</name>
    <dbReference type="NCBI Taxonomy" id="2706882"/>
    <lineage>
        <taxon>Bacteria</taxon>
        <taxon>Pseudomonadati</taxon>
        <taxon>Pseudomonadota</taxon>
        <taxon>Alphaproteobacteria</taxon>
        <taxon>Rhodobacterales</taxon>
        <taxon>Roseobacteraceae</taxon>
        <taxon>Ruegeria</taxon>
    </lineage>
</organism>
<dbReference type="SUPFAM" id="SSF47226">
    <property type="entry name" value="Histidine-containing phosphotransfer domain, HPT domain"/>
    <property type="match status" value="1"/>
</dbReference>
<sequence>MAALKRLLDIVGGDIDELEELRDDYLEDAPDLAQRILDAAGKGDQTALKIAAHTLKSNARDFGAVRLADLCAKLEKTCREGGSEEFVGLAQRISDEEDAARRALSGLNLGDLQGPRIGT</sequence>
<dbReference type="GO" id="GO:0004672">
    <property type="term" value="F:protein kinase activity"/>
    <property type="evidence" value="ECO:0007669"/>
    <property type="project" value="UniProtKB-ARBA"/>
</dbReference>
<evidence type="ECO:0000256" key="2">
    <source>
        <dbReference type="PROSITE-ProRule" id="PRU00110"/>
    </source>
</evidence>
<dbReference type="EMBL" id="JAAGOX010000006">
    <property type="protein sequence ID" value="NDW44143.1"/>
    <property type="molecule type" value="Genomic_DNA"/>
</dbReference>
<reference evidence="4" key="1">
    <citation type="submission" date="2020-02" db="EMBL/GenBank/DDBJ databases">
        <title>Delineation of the pyrene-degrading pathway in Roseobacter clade bacteria by genomic analysis.</title>
        <authorList>
            <person name="Zhou H."/>
            <person name="Wang H."/>
        </authorList>
    </citation>
    <scope>NUCLEOTIDE SEQUENCE</scope>
    <source>
        <strain evidence="4">PrR005</strain>
    </source>
</reference>
<keyword evidence="1" id="KW-0902">Two-component regulatory system</keyword>
<proteinExistence type="predicted"/>
<evidence type="ECO:0000259" key="3">
    <source>
        <dbReference type="PROSITE" id="PS50894"/>
    </source>
</evidence>
<dbReference type="AlphaFoldDB" id="A0A6B2NMD3"/>
<dbReference type="PROSITE" id="PS50894">
    <property type="entry name" value="HPT"/>
    <property type="match status" value="1"/>
</dbReference>
<gene>
    <name evidence="4" type="ORF">G0P99_04155</name>
</gene>
<dbReference type="InterPro" id="IPR036641">
    <property type="entry name" value="HPT_dom_sf"/>
</dbReference>
<feature type="domain" description="HPt" evidence="3">
    <location>
        <begin position="14"/>
        <end position="107"/>
    </location>
</feature>
<accession>A0A6B2NMD3</accession>
<protein>
    <submittedName>
        <fullName evidence="4">Hpt domain-containing protein</fullName>
    </submittedName>
</protein>
<dbReference type="Gene3D" id="1.20.120.160">
    <property type="entry name" value="HPT domain"/>
    <property type="match status" value="1"/>
</dbReference>
<dbReference type="GO" id="GO:0000160">
    <property type="term" value="P:phosphorelay signal transduction system"/>
    <property type="evidence" value="ECO:0007669"/>
    <property type="project" value="UniProtKB-KW"/>
</dbReference>
<keyword evidence="2" id="KW-0597">Phosphoprotein</keyword>
<dbReference type="RefSeq" id="WP_164128018.1">
    <property type="nucleotide sequence ID" value="NZ_JAAGOX010000006.1"/>
</dbReference>
<comment type="caution">
    <text evidence="4">The sequence shown here is derived from an EMBL/GenBank/DDBJ whole genome shotgun (WGS) entry which is preliminary data.</text>
</comment>
<feature type="modified residue" description="Phosphohistidine" evidence="2">
    <location>
        <position position="53"/>
    </location>
</feature>
<evidence type="ECO:0000313" key="4">
    <source>
        <dbReference type="EMBL" id="NDW44143.1"/>
    </source>
</evidence>